<protein>
    <recommendedName>
        <fullName evidence="11">Prealbumin-like fold domain-containing protein</fullName>
    </recommendedName>
</protein>
<proteinExistence type="inferred from homology"/>
<gene>
    <name evidence="9" type="ORF">IV73_GL001019</name>
</gene>
<evidence type="ECO:0008006" key="11">
    <source>
        <dbReference type="Google" id="ProtNLM"/>
    </source>
</evidence>
<feature type="transmembrane region" description="Helical" evidence="5">
    <location>
        <begin position="623"/>
        <end position="642"/>
    </location>
</feature>
<keyword evidence="5" id="KW-1133">Transmembrane helix</keyword>
<dbReference type="InterPro" id="IPR041033">
    <property type="entry name" value="SpaA_PFL_dom_1"/>
</dbReference>
<evidence type="ECO:0000259" key="8">
    <source>
        <dbReference type="Pfam" id="PF17802"/>
    </source>
</evidence>
<dbReference type="EMBL" id="JQBP01000004">
    <property type="protein sequence ID" value="KRN74896.1"/>
    <property type="molecule type" value="Genomic_DNA"/>
</dbReference>
<dbReference type="SUPFAM" id="SSF49478">
    <property type="entry name" value="Cna protein B-type domain"/>
    <property type="match status" value="1"/>
</dbReference>
<feature type="signal peptide" evidence="6">
    <location>
        <begin position="1"/>
        <end position="31"/>
    </location>
</feature>
<dbReference type="InterPro" id="IPR013783">
    <property type="entry name" value="Ig-like_fold"/>
</dbReference>
<feature type="domain" description="DUF11" evidence="7">
    <location>
        <begin position="358"/>
        <end position="465"/>
    </location>
</feature>
<keyword evidence="2" id="KW-0964">Secreted</keyword>
<dbReference type="InterPro" id="IPR047589">
    <property type="entry name" value="DUF11_rpt"/>
</dbReference>
<evidence type="ECO:0000313" key="10">
    <source>
        <dbReference type="Proteomes" id="UP000051655"/>
    </source>
</evidence>
<dbReference type="PANTHER" id="PTHR36108">
    <property type="entry name" value="COLOSSIN-B-RELATED"/>
    <property type="match status" value="1"/>
</dbReference>
<keyword evidence="5" id="KW-0472">Membrane</keyword>
<dbReference type="InterPro" id="IPR008966">
    <property type="entry name" value="Adhesion_dom_sf"/>
</dbReference>
<keyword evidence="5" id="KW-0812">Transmembrane</keyword>
<comment type="caution">
    <text evidence="9">The sequence shown here is derived from an EMBL/GenBank/DDBJ whole genome shotgun (WGS) entry which is preliminary data.</text>
</comment>
<name>A0A0R2JC58_9LACO</name>
<dbReference type="Pfam" id="PF01345">
    <property type="entry name" value="DUF11"/>
    <property type="match status" value="1"/>
</dbReference>
<dbReference type="AlphaFoldDB" id="A0A0R2JC58"/>
<dbReference type="PATRIC" id="fig|1616.3.peg.1039"/>
<dbReference type="RefSeq" id="WP_057755638.1">
    <property type="nucleotide sequence ID" value="NZ_JQBP01000004.1"/>
</dbReference>
<evidence type="ECO:0000256" key="2">
    <source>
        <dbReference type="ARBA" id="ARBA00022525"/>
    </source>
</evidence>
<sequence>MINKLKNLMMILILTVSVLAGSLAMPLQADAAKGDDPGVTIEGPSEVDSNGLVDLKVTLAGSAGTLNQNGTVAVTIPKSIVEDPAELVANLKITAPFYLDNPAYVDDGKGNYVLNVKYDASKIDQSSAVGYTFVIEFRAPYFTDHKDIPENVDFNADLMMNGRSESTDQATTKTNPATSWTVDFTKYSNAPTVNDNGVPKAVMSPTNPGANNFVIIVNYNKQNYNDINVTDHMPKGLSLAGSYSIFPNSVGDANDVQNLKIYKISFDDKGTMTGSKYVTSDFKDQITSTKDSFNVHFGKVTENDAYVISYGASVNPGYNVDNFGVQYNDAKMLDNGKQVKEAQVPLIMWDQKPAATSLIKKVDHAQLATNQATLTYTLTLKADFGDIKAGTVVNDTLPAHTTFLKTEANQGFSKETYNTNTNNVSYTLNEDIKTGDSRVIKMKVKFENSKGGIGDEIKNRASYSYAGSTIYSNDATTLLNGSAVLKKVDSKSGQALEGAVFKLVDQNGKTLKNNLMSDQNGLIRVGLLKPGKYALIETEAPKGYQLDTKANDFEVLNDQETAINLKMSNTLKEPKPNTPTTPVNPGTNPPNVPGEDRDIKNNIVDNVVENVHTWLPKTAAQKLSLVGVIGAILAAFVGFIVWNKRH</sequence>
<organism evidence="9 10">
    <name type="scientific">Weissella kandleri</name>
    <dbReference type="NCBI Taxonomy" id="1616"/>
    <lineage>
        <taxon>Bacteria</taxon>
        <taxon>Bacillati</taxon>
        <taxon>Bacillota</taxon>
        <taxon>Bacilli</taxon>
        <taxon>Lactobacillales</taxon>
        <taxon>Lactobacillaceae</taxon>
        <taxon>Weissella</taxon>
    </lineage>
</organism>
<dbReference type="Proteomes" id="UP000051655">
    <property type="component" value="Unassembled WGS sequence"/>
</dbReference>
<evidence type="ECO:0000259" key="7">
    <source>
        <dbReference type="Pfam" id="PF01345"/>
    </source>
</evidence>
<dbReference type="SUPFAM" id="SSF49401">
    <property type="entry name" value="Bacterial adhesins"/>
    <property type="match status" value="1"/>
</dbReference>
<dbReference type="OrthoDB" id="9810250at2"/>
<accession>A0A0R2JC58</accession>
<feature type="chain" id="PRO_5006418868" description="Prealbumin-like fold domain-containing protein" evidence="6">
    <location>
        <begin position="32"/>
        <end position="646"/>
    </location>
</feature>
<evidence type="ECO:0000256" key="3">
    <source>
        <dbReference type="ARBA" id="ARBA00022729"/>
    </source>
</evidence>
<keyword evidence="3 6" id="KW-0732">Signal</keyword>
<dbReference type="InterPro" id="IPR001434">
    <property type="entry name" value="OmcB-like_DUF11"/>
</dbReference>
<evidence type="ECO:0000256" key="5">
    <source>
        <dbReference type="SAM" id="Phobius"/>
    </source>
</evidence>
<comment type="similarity">
    <text evidence="1">Belongs to the serine-aspartate repeat-containing protein (SDr) family.</text>
</comment>
<evidence type="ECO:0000313" key="9">
    <source>
        <dbReference type="EMBL" id="KRN74896.1"/>
    </source>
</evidence>
<evidence type="ECO:0000256" key="6">
    <source>
        <dbReference type="SAM" id="SignalP"/>
    </source>
</evidence>
<dbReference type="STRING" id="1616.IV73_GL001019"/>
<feature type="region of interest" description="Disordered" evidence="4">
    <location>
        <begin position="569"/>
        <end position="596"/>
    </location>
</feature>
<dbReference type="Gene3D" id="2.60.40.10">
    <property type="entry name" value="Immunoglobulins"/>
    <property type="match status" value="1"/>
</dbReference>
<keyword evidence="10" id="KW-1185">Reference proteome</keyword>
<reference evidence="9 10" key="1">
    <citation type="journal article" date="2015" name="Genome Announc.">
        <title>Expanding the biotechnology potential of lactobacilli through comparative genomics of 213 strains and associated genera.</title>
        <authorList>
            <person name="Sun Z."/>
            <person name="Harris H.M."/>
            <person name="McCann A."/>
            <person name="Guo C."/>
            <person name="Argimon S."/>
            <person name="Zhang W."/>
            <person name="Yang X."/>
            <person name="Jeffery I.B."/>
            <person name="Cooney J.C."/>
            <person name="Kagawa T.F."/>
            <person name="Liu W."/>
            <person name="Song Y."/>
            <person name="Salvetti E."/>
            <person name="Wrobel A."/>
            <person name="Rasinkangas P."/>
            <person name="Parkhill J."/>
            <person name="Rea M.C."/>
            <person name="O'Sullivan O."/>
            <person name="Ritari J."/>
            <person name="Douillard F.P."/>
            <person name="Paul Ross R."/>
            <person name="Yang R."/>
            <person name="Briner A.E."/>
            <person name="Felis G.E."/>
            <person name="de Vos W.M."/>
            <person name="Barrangou R."/>
            <person name="Klaenhammer T.R."/>
            <person name="Caufield P.W."/>
            <person name="Cui Y."/>
            <person name="Zhang H."/>
            <person name="O'Toole P.W."/>
        </authorList>
    </citation>
    <scope>NUCLEOTIDE SEQUENCE [LARGE SCALE GENOMIC DNA]</scope>
    <source>
        <strain evidence="9 10">DSM 20593</strain>
    </source>
</reference>
<feature type="domain" description="SpaA-like prealbumin fold" evidence="8">
    <location>
        <begin position="482"/>
        <end position="566"/>
    </location>
</feature>
<evidence type="ECO:0000256" key="4">
    <source>
        <dbReference type="SAM" id="MobiDB-lite"/>
    </source>
</evidence>
<dbReference type="PANTHER" id="PTHR36108:SF13">
    <property type="entry name" value="COLOSSIN-B-RELATED"/>
    <property type="match status" value="1"/>
</dbReference>
<dbReference type="NCBIfam" id="TIGR01451">
    <property type="entry name" value="B_ant_repeat"/>
    <property type="match status" value="1"/>
</dbReference>
<dbReference type="Pfam" id="PF17802">
    <property type="entry name" value="SpaA"/>
    <property type="match status" value="1"/>
</dbReference>
<evidence type="ECO:0000256" key="1">
    <source>
        <dbReference type="ARBA" id="ARBA00007257"/>
    </source>
</evidence>